<dbReference type="EMBL" id="CAKLCB010000264">
    <property type="protein sequence ID" value="CAH0518656.1"/>
    <property type="molecule type" value="Genomic_DNA"/>
</dbReference>
<protein>
    <submittedName>
        <fullName evidence="1">Uncharacterized protein</fullName>
    </submittedName>
</protein>
<evidence type="ECO:0000313" key="2">
    <source>
        <dbReference type="Proteomes" id="UP001158986"/>
    </source>
</evidence>
<name>A0ABN8D2K9_9STRA</name>
<evidence type="ECO:0000313" key="1">
    <source>
        <dbReference type="EMBL" id="CAH0518656.1"/>
    </source>
</evidence>
<organism evidence="1 2">
    <name type="scientific">Peronospora belbahrii</name>
    <dbReference type="NCBI Taxonomy" id="622444"/>
    <lineage>
        <taxon>Eukaryota</taxon>
        <taxon>Sar</taxon>
        <taxon>Stramenopiles</taxon>
        <taxon>Oomycota</taxon>
        <taxon>Peronosporomycetes</taxon>
        <taxon>Peronosporales</taxon>
        <taxon>Peronosporaceae</taxon>
        <taxon>Peronospora</taxon>
    </lineage>
</organism>
<keyword evidence="2" id="KW-1185">Reference proteome</keyword>
<gene>
    <name evidence="1" type="ORF">PBS001_LOCUS5217</name>
</gene>
<proteinExistence type="predicted"/>
<sequence>MYYHENYVYVQLELIIKVHKPHESLIGLYKIFREIARITLQTTYNLLCQVFKRAEKDYIRSLKSVMTCTWGCSLVACWSKTVRRRFTLPEEQGTQLFCVQRQESQDNKNN</sequence>
<dbReference type="Proteomes" id="UP001158986">
    <property type="component" value="Unassembled WGS sequence"/>
</dbReference>
<comment type="caution">
    <text evidence="1">The sequence shown here is derived from an EMBL/GenBank/DDBJ whole genome shotgun (WGS) entry which is preliminary data.</text>
</comment>
<reference evidence="1 2" key="1">
    <citation type="submission" date="2021-11" db="EMBL/GenBank/DDBJ databases">
        <authorList>
            <person name="Islam A."/>
            <person name="Islam S."/>
            <person name="Flora M.S."/>
            <person name="Rahman M."/>
            <person name="Ziaur R.M."/>
            <person name="Epstein J.H."/>
            <person name="Hassan M."/>
            <person name="Klassen M."/>
            <person name="Woodard K."/>
            <person name="Webb A."/>
            <person name="Webby R.J."/>
            <person name="El Zowalaty M.E."/>
        </authorList>
    </citation>
    <scope>NUCLEOTIDE SEQUENCE [LARGE SCALE GENOMIC DNA]</scope>
    <source>
        <strain evidence="1">Pbs1</strain>
    </source>
</reference>
<accession>A0ABN8D2K9</accession>